<dbReference type="Pfam" id="PF02274">
    <property type="entry name" value="ADI"/>
    <property type="match status" value="1"/>
</dbReference>
<dbReference type="GO" id="GO:0016990">
    <property type="term" value="F:arginine deiminase activity"/>
    <property type="evidence" value="ECO:0007669"/>
    <property type="project" value="TreeGrafter"/>
</dbReference>
<accession>A0A7S0RB30</accession>
<dbReference type="AlphaFoldDB" id="A0A7S0RB30"/>
<reference evidence="1" key="1">
    <citation type="submission" date="2021-01" db="EMBL/GenBank/DDBJ databases">
        <authorList>
            <person name="Corre E."/>
            <person name="Pelletier E."/>
            <person name="Niang G."/>
            <person name="Scheremetjew M."/>
            <person name="Finn R."/>
            <person name="Kale V."/>
            <person name="Holt S."/>
            <person name="Cochrane G."/>
            <person name="Meng A."/>
            <person name="Brown T."/>
            <person name="Cohen L."/>
        </authorList>
    </citation>
    <scope>NUCLEOTIDE SEQUENCE</scope>
    <source>
        <strain evidence="1">SAG 11-49</strain>
    </source>
</reference>
<dbReference type="Gene3D" id="3.75.10.10">
    <property type="entry name" value="L-arginine/glycine Amidinotransferase, Chain A"/>
    <property type="match status" value="1"/>
</dbReference>
<dbReference type="PANTHER" id="PTHR47271">
    <property type="entry name" value="ARGININE DEIMINASE"/>
    <property type="match status" value="1"/>
</dbReference>
<dbReference type="PANTHER" id="PTHR47271:SF2">
    <property type="entry name" value="ARGININE DEIMINASE"/>
    <property type="match status" value="1"/>
</dbReference>
<gene>
    <name evidence="1" type="ORF">CLEI1391_LOCUS5310</name>
</gene>
<proteinExistence type="predicted"/>
<name>A0A7S0RB30_9CHLO</name>
<evidence type="ECO:0008006" key="2">
    <source>
        <dbReference type="Google" id="ProtNLM"/>
    </source>
</evidence>
<sequence length="424" mass="47558">MSTVCTLLESNRKAVQEHENEMAEVVIVCEPEQASLMMGGLHPRGSLYERPINIDTAKAQHAEFRNQLRAHGVRVLTVREILAYNVEDNVSARVDLEDLAFSALDYEMAAGHKVDELAKEDRKFISDDYKREVIEKMGVGQLVDTIMTNPTVHLTPSHRDTGLFASYTFEPLSNLVYTRDQQITTCKGIVMGRLRSQQRQREVQVMKFCITKLGLNVVGEIREPGFLEGGDFFPLGADLAMLGIGLRSNAAAASQLMEEDLLGTRRFAVVRDDFDQDQDRMHLDCVFSVLSDTCCIMLENIMGEASPTRRLVDEYERDPATGKYKMVRQGVELAAYMRGEGYHIVPITAEHQLAYACNVLNLGDSRVISVHAPSARQIVKSPHFKGDVRVIDFSSITSMYGSVHCASQVVRRMPRRLMPTPAQE</sequence>
<protein>
    <recommendedName>
        <fullName evidence="2">Arginine deiminase</fullName>
    </recommendedName>
</protein>
<dbReference type="SUPFAM" id="SSF55909">
    <property type="entry name" value="Pentein"/>
    <property type="match status" value="1"/>
</dbReference>
<organism evidence="1">
    <name type="scientific">Chlamydomonas leiostraca</name>
    <dbReference type="NCBI Taxonomy" id="1034604"/>
    <lineage>
        <taxon>Eukaryota</taxon>
        <taxon>Viridiplantae</taxon>
        <taxon>Chlorophyta</taxon>
        <taxon>core chlorophytes</taxon>
        <taxon>Chlorophyceae</taxon>
        <taxon>CS clade</taxon>
        <taxon>Chlamydomonadales</taxon>
        <taxon>Chlamydomonadaceae</taxon>
        <taxon>Chlamydomonas</taxon>
    </lineage>
</organism>
<dbReference type="EMBL" id="HBFB01009373">
    <property type="protein sequence ID" value="CAD8672529.1"/>
    <property type="molecule type" value="Transcribed_RNA"/>
</dbReference>
<evidence type="ECO:0000313" key="1">
    <source>
        <dbReference type="EMBL" id="CAD8672529.1"/>
    </source>
</evidence>
<dbReference type="GO" id="GO:0019546">
    <property type="term" value="P:L-arginine deiminase pathway"/>
    <property type="evidence" value="ECO:0007669"/>
    <property type="project" value="TreeGrafter"/>
</dbReference>